<dbReference type="Gene3D" id="2.60.40.1410">
    <property type="entry name" value="Bacterial adhesins - F17c-type"/>
    <property type="match status" value="1"/>
</dbReference>
<sequence>MNFKNSVISTGLVIGIIGPAKGYAADGTFNASDIVLGTSGATISAQNYSMDNVPFIYNTNYTLGKQEKYKYDYGEKYQCAGLDAQVNLPVVGTINSQSIYGITDEVGVVVWAGDTDFRSAKPMSGNSWINVFNKWCSYSSQGTSVYVRPVILKRNTSGVINIPYTTIGSIRLRNMSGGTFSGKTSFTFSLNNMTITNGAKSCTLLSGQNVTVPLNTISLMSIPSSGSELQGGITNISLKCQTGVSVFATLTDATTPSNISNVLTLTPESTATGIGLRLYKNNDSSPLSFGPNSSIKGNLNQWKLSAGTESMPSVVLRANYINTNGSPTAGTVNGVTTITFSYQ</sequence>
<dbReference type="AlphaFoldDB" id="A0A379YMG9"/>
<evidence type="ECO:0000256" key="7">
    <source>
        <dbReference type="ARBA" id="ARBA00023263"/>
    </source>
</evidence>
<dbReference type="GO" id="GO:0043709">
    <property type="term" value="P:cell adhesion involved in single-species biofilm formation"/>
    <property type="evidence" value="ECO:0007669"/>
    <property type="project" value="TreeGrafter"/>
</dbReference>
<comment type="subcellular location">
    <subcellularLocation>
        <location evidence="1">Fimbrium</location>
    </subcellularLocation>
</comment>
<evidence type="ECO:0000313" key="10">
    <source>
        <dbReference type="EMBL" id="SUI47334.1"/>
    </source>
</evidence>
<dbReference type="PANTHER" id="PTHR33420">
    <property type="entry name" value="FIMBRIAL SUBUNIT ELFA-RELATED"/>
    <property type="match status" value="1"/>
</dbReference>
<dbReference type="RefSeq" id="WP_139772065.1">
    <property type="nucleotide sequence ID" value="NZ_DADWZK010000015.1"/>
</dbReference>
<dbReference type="Gene3D" id="2.60.40.1090">
    <property type="entry name" value="Fimbrial-type adhesion domain"/>
    <property type="match status" value="1"/>
</dbReference>
<evidence type="ECO:0000256" key="1">
    <source>
        <dbReference type="ARBA" id="ARBA00004561"/>
    </source>
</evidence>
<evidence type="ECO:0000256" key="6">
    <source>
        <dbReference type="ARBA" id="ARBA00023157"/>
    </source>
</evidence>
<dbReference type="SUPFAM" id="SSF49401">
    <property type="entry name" value="Bacterial adhesins"/>
    <property type="match status" value="2"/>
</dbReference>
<dbReference type="InterPro" id="IPR000259">
    <property type="entry name" value="Adhesion_dom_fimbrial"/>
</dbReference>
<name>A0A379YMG9_SALER</name>
<feature type="domain" description="Fimbrial-type adhesion" evidence="8">
    <location>
        <begin position="193"/>
        <end position="343"/>
    </location>
</feature>
<keyword evidence="4" id="KW-0430">Lectin</keyword>
<feature type="domain" description="Fimbrial adhesin F17-AG lectin" evidence="9">
    <location>
        <begin position="38"/>
        <end position="192"/>
    </location>
</feature>
<evidence type="ECO:0000259" key="8">
    <source>
        <dbReference type="Pfam" id="PF00419"/>
    </source>
</evidence>
<dbReference type="InterPro" id="IPR036937">
    <property type="entry name" value="Adhesion_dom_fimbrial_sf"/>
</dbReference>
<dbReference type="Proteomes" id="UP000254220">
    <property type="component" value="Unassembled WGS sequence"/>
</dbReference>
<dbReference type="GO" id="GO:0009289">
    <property type="term" value="C:pilus"/>
    <property type="evidence" value="ECO:0007669"/>
    <property type="project" value="UniProtKB-SubCell"/>
</dbReference>
<dbReference type="Pfam" id="PF00419">
    <property type="entry name" value="Fimbrial"/>
    <property type="match status" value="1"/>
</dbReference>
<keyword evidence="5" id="KW-0843">Virulence</keyword>
<dbReference type="PANTHER" id="PTHR33420:SF14">
    <property type="entry name" value="TYPE 1 FIMBRIN D-MANNOSE SPECIFIC ADHESIN"/>
    <property type="match status" value="1"/>
</dbReference>
<keyword evidence="6" id="KW-1015">Disulfide bond</keyword>
<evidence type="ECO:0000256" key="5">
    <source>
        <dbReference type="ARBA" id="ARBA00023026"/>
    </source>
</evidence>
<dbReference type="EMBL" id="UGYB01000004">
    <property type="protein sequence ID" value="SUI47334.1"/>
    <property type="molecule type" value="Genomic_DNA"/>
</dbReference>
<dbReference type="Pfam" id="PF09222">
    <property type="entry name" value="Fim-adh_lectin"/>
    <property type="match status" value="1"/>
</dbReference>
<evidence type="ECO:0000313" key="11">
    <source>
        <dbReference type="Proteomes" id="UP000254220"/>
    </source>
</evidence>
<protein>
    <submittedName>
        <fullName evidence="10">F17b-G fimbrial adhesin</fullName>
    </submittedName>
</protein>
<evidence type="ECO:0000256" key="2">
    <source>
        <dbReference type="ARBA" id="ARBA00006671"/>
    </source>
</evidence>
<evidence type="ECO:0000259" key="9">
    <source>
        <dbReference type="Pfam" id="PF09222"/>
    </source>
</evidence>
<dbReference type="InterPro" id="IPR015303">
    <property type="entry name" value="Fimbrial_adhesin_lectin_dom"/>
</dbReference>
<dbReference type="InterPro" id="IPR008966">
    <property type="entry name" value="Adhesion_dom_sf"/>
</dbReference>
<dbReference type="GO" id="GO:0030246">
    <property type="term" value="F:carbohydrate binding"/>
    <property type="evidence" value="ECO:0007669"/>
    <property type="project" value="UniProtKB-KW"/>
</dbReference>
<organism evidence="10 11">
    <name type="scientific">Salmonella enterica subsp. indica</name>
    <dbReference type="NCBI Taxonomy" id="59207"/>
    <lineage>
        <taxon>Bacteria</taxon>
        <taxon>Pseudomonadati</taxon>
        <taxon>Pseudomonadota</taxon>
        <taxon>Gammaproteobacteria</taxon>
        <taxon>Enterobacterales</taxon>
        <taxon>Enterobacteriaceae</taxon>
        <taxon>Salmonella</taxon>
    </lineage>
</organism>
<proteinExistence type="inferred from homology"/>
<comment type="similarity">
    <text evidence="2">Belongs to the fimbrial protein family.</text>
</comment>
<keyword evidence="3" id="KW-0732">Signal</keyword>
<evidence type="ECO:0000256" key="3">
    <source>
        <dbReference type="ARBA" id="ARBA00022729"/>
    </source>
</evidence>
<reference evidence="10 11" key="1">
    <citation type="submission" date="2018-06" db="EMBL/GenBank/DDBJ databases">
        <authorList>
            <consortium name="Pathogen Informatics"/>
            <person name="Doyle S."/>
        </authorList>
    </citation>
    <scope>NUCLEOTIDE SEQUENCE [LARGE SCALE GENOMIC DNA]</scope>
    <source>
        <strain evidence="10 11">NCTC12420</strain>
    </source>
</reference>
<dbReference type="GO" id="GO:0044406">
    <property type="term" value="P:adhesion of symbiont to host"/>
    <property type="evidence" value="ECO:0007669"/>
    <property type="project" value="InterPro"/>
</dbReference>
<gene>
    <name evidence="10" type="ORF">NCTC12420_05125</name>
</gene>
<dbReference type="InterPro" id="IPR050263">
    <property type="entry name" value="Bact_Fimbrial_Adh_Pro"/>
</dbReference>
<evidence type="ECO:0000256" key="4">
    <source>
        <dbReference type="ARBA" id="ARBA00022734"/>
    </source>
</evidence>
<keyword evidence="7" id="KW-0281">Fimbrium</keyword>
<accession>A0A379YMG9</accession>